<gene>
    <name evidence="2" type="ORF">DPMN_046265</name>
</gene>
<dbReference type="Proteomes" id="UP000828390">
    <property type="component" value="Unassembled WGS sequence"/>
</dbReference>
<proteinExistence type="predicted"/>
<dbReference type="EMBL" id="JAIWYP010000011">
    <property type="protein sequence ID" value="KAH3739611.1"/>
    <property type="molecule type" value="Genomic_DNA"/>
</dbReference>
<organism evidence="2 3">
    <name type="scientific">Dreissena polymorpha</name>
    <name type="common">Zebra mussel</name>
    <name type="synonym">Mytilus polymorpha</name>
    <dbReference type="NCBI Taxonomy" id="45954"/>
    <lineage>
        <taxon>Eukaryota</taxon>
        <taxon>Metazoa</taxon>
        <taxon>Spiralia</taxon>
        <taxon>Lophotrochozoa</taxon>
        <taxon>Mollusca</taxon>
        <taxon>Bivalvia</taxon>
        <taxon>Autobranchia</taxon>
        <taxon>Heteroconchia</taxon>
        <taxon>Euheterodonta</taxon>
        <taxon>Imparidentia</taxon>
        <taxon>Neoheterodontei</taxon>
        <taxon>Myida</taxon>
        <taxon>Dreissenoidea</taxon>
        <taxon>Dreissenidae</taxon>
        <taxon>Dreissena</taxon>
    </lineage>
</organism>
<evidence type="ECO:0000313" key="3">
    <source>
        <dbReference type="Proteomes" id="UP000828390"/>
    </source>
</evidence>
<comment type="caution">
    <text evidence="2">The sequence shown here is derived from an EMBL/GenBank/DDBJ whole genome shotgun (WGS) entry which is preliminary data.</text>
</comment>
<keyword evidence="1" id="KW-0732">Signal</keyword>
<reference evidence="2" key="1">
    <citation type="journal article" date="2019" name="bioRxiv">
        <title>The Genome of the Zebra Mussel, Dreissena polymorpha: A Resource for Invasive Species Research.</title>
        <authorList>
            <person name="McCartney M.A."/>
            <person name="Auch B."/>
            <person name="Kono T."/>
            <person name="Mallez S."/>
            <person name="Zhang Y."/>
            <person name="Obille A."/>
            <person name="Becker A."/>
            <person name="Abrahante J.E."/>
            <person name="Garbe J."/>
            <person name="Badalamenti J.P."/>
            <person name="Herman A."/>
            <person name="Mangelson H."/>
            <person name="Liachko I."/>
            <person name="Sullivan S."/>
            <person name="Sone E.D."/>
            <person name="Koren S."/>
            <person name="Silverstein K.A.T."/>
            <person name="Beckman K.B."/>
            <person name="Gohl D.M."/>
        </authorList>
    </citation>
    <scope>NUCLEOTIDE SEQUENCE</scope>
    <source>
        <strain evidence="2">Duluth1</strain>
        <tissue evidence="2">Whole animal</tissue>
    </source>
</reference>
<dbReference type="AlphaFoldDB" id="A0A9D4D838"/>
<sequence length="66" mass="7139">MNKLVLVLLLVGCVALLTLLPQVATGLQETKAECFCVSRPCESYERNRGPCQYGSLCCSGSTKKKS</sequence>
<feature type="signal peptide" evidence="1">
    <location>
        <begin position="1"/>
        <end position="26"/>
    </location>
</feature>
<evidence type="ECO:0000313" key="2">
    <source>
        <dbReference type="EMBL" id="KAH3739611.1"/>
    </source>
</evidence>
<name>A0A9D4D838_DREPO</name>
<keyword evidence="3" id="KW-1185">Reference proteome</keyword>
<evidence type="ECO:0000256" key="1">
    <source>
        <dbReference type="SAM" id="SignalP"/>
    </source>
</evidence>
<reference evidence="2" key="2">
    <citation type="submission" date="2020-11" db="EMBL/GenBank/DDBJ databases">
        <authorList>
            <person name="McCartney M.A."/>
            <person name="Auch B."/>
            <person name="Kono T."/>
            <person name="Mallez S."/>
            <person name="Becker A."/>
            <person name="Gohl D.M."/>
            <person name="Silverstein K.A.T."/>
            <person name="Koren S."/>
            <person name="Bechman K.B."/>
            <person name="Herman A."/>
            <person name="Abrahante J.E."/>
            <person name="Garbe J."/>
        </authorList>
    </citation>
    <scope>NUCLEOTIDE SEQUENCE</scope>
    <source>
        <strain evidence="2">Duluth1</strain>
        <tissue evidence="2">Whole animal</tissue>
    </source>
</reference>
<protein>
    <submittedName>
        <fullName evidence="2">Uncharacterized protein</fullName>
    </submittedName>
</protein>
<feature type="chain" id="PRO_5039459231" evidence="1">
    <location>
        <begin position="27"/>
        <end position="66"/>
    </location>
</feature>
<accession>A0A9D4D838</accession>